<organism evidence="1 2">
    <name type="scientific">Pseudoalteromonas aurantia 208</name>
    <dbReference type="NCBI Taxonomy" id="1314867"/>
    <lineage>
        <taxon>Bacteria</taxon>
        <taxon>Pseudomonadati</taxon>
        <taxon>Pseudomonadota</taxon>
        <taxon>Gammaproteobacteria</taxon>
        <taxon>Alteromonadales</taxon>
        <taxon>Pseudoalteromonadaceae</taxon>
        <taxon>Pseudoalteromonas</taxon>
    </lineage>
</organism>
<sequence length="230" mass="25879">MEPCISALITLIKQQDIAAVYELYENSKEPDNILQLKFIYQSAQQNPQVYGFYQDLCEQLAQRKALPTGLIAGINDSERFNFFTPSLKHNGGFSQKNAQGNTVLHVLFANPNNILPPFNYIRSLLLFESNEGLIQALQQRNQQQLTAIECYFAYNPHLSALPRHELSAILALIEAQAQLISQQSQVLAAICKRLKQCNNATKLDSQNHRVLLLATTYNLTTKEVLSLLSA</sequence>
<comment type="caution">
    <text evidence="1">The sequence shown here is derived from an EMBL/GenBank/DDBJ whole genome shotgun (WGS) entry which is preliminary data.</text>
</comment>
<dbReference type="EMBL" id="AQGV01000012">
    <property type="protein sequence ID" value="MBE0368926.1"/>
    <property type="molecule type" value="Genomic_DNA"/>
</dbReference>
<accession>A0ABR9ED63</accession>
<dbReference type="RefSeq" id="WP_192508136.1">
    <property type="nucleotide sequence ID" value="NZ_AQGV01000012.1"/>
</dbReference>
<reference evidence="1 2" key="1">
    <citation type="submission" date="2015-03" db="EMBL/GenBank/DDBJ databases">
        <title>Genome sequence of Pseudoalteromonas aurantia.</title>
        <authorList>
            <person name="Xie B.-B."/>
            <person name="Rong J.-C."/>
            <person name="Qin Q.-L."/>
            <person name="Zhang Y.-Z."/>
        </authorList>
    </citation>
    <scope>NUCLEOTIDE SEQUENCE [LARGE SCALE GENOMIC DNA]</scope>
    <source>
        <strain evidence="1 2">208</strain>
    </source>
</reference>
<protein>
    <submittedName>
        <fullName evidence="1">Uncharacterized protein</fullName>
    </submittedName>
</protein>
<evidence type="ECO:0000313" key="1">
    <source>
        <dbReference type="EMBL" id="MBE0368926.1"/>
    </source>
</evidence>
<name>A0ABR9ED63_9GAMM</name>
<dbReference type="Proteomes" id="UP000615755">
    <property type="component" value="Unassembled WGS sequence"/>
</dbReference>
<keyword evidence="2" id="KW-1185">Reference proteome</keyword>
<proteinExistence type="predicted"/>
<evidence type="ECO:0000313" key="2">
    <source>
        <dbReference type="Proteomes" id="UP000615755"/>
    </source>
</evidence>
<gene>
    <name evidence="1" type="ORF">PAUR_a2659</name>
</gene>